<dbReference type="AlphaFoldDB" id="A0A8J5F4G7"/>
<gene>
    <name evidence="1" type="ORF">ZIOFF_059088</name>
</gene>
<evidence type="ECO:0000313" key="1">
    <source>
        <dbReference type="EMBL" id="KAG6482457.1"/>
    </source>
</evidence>
<organism evidence="1 2">
    <name type="scientific">Zingiber officinale</name>
    <name type="common">Ginger</name>
    <name type="synonym">Amomum zingiber</name>
    <dbReference type="NCBI Taxonomy" id="94328"/>
    <lineage>
        <taxon>Eukaryota</taxon>
        <taxon>Viridiplantae</taxon>
        <taxon>Streptophyta</taxon>
        <taxon>Embryophyta</taxon>
        <taxon>Tracheophyta</taxon>
        <taxon>Spermatophyta</taxon>
        <taxon>Magnoliopsida</taxon>
        <taxon>Liliopsida</taxon>
        <taxon>Zingiberales</taxon>
        <taxon>Zingiberaceae</taxon>
        <taxon>Zingiber</taxon>
    </lineage>
</organism>
<evidence type="ECO:0000313" key="2">
    <source>
        <dbReference type="Proteomes" id="UP000734854"/>
    </source>
</evidence>
<accession>A0A8J5F4G7</accession>
<sequence>MRLTPGAIKGWIFVSVRETARILPRPQDFILKFPLEEIHSTDELSYDLASLFDRLSGADLSRNRSQFRPTTMDAKIREFFDAAGDSIPWCERDVIACAVYARDVRKRSQRAAVRRVRMKASWVLEVSCRLSFYFGGVVDDAGVVAIQPVSTTSRRDLFL</sequence>
<comment type="caution">
    <text evidence="1">The sequence shown here is derived from an EMBL/GenBank/DDBJ whole genome shotgun (WGS) entry which is preliminary data.</text>
</comment>
<reference evidence="1 2" key="1">
    <citation type="submission" date="2020-08" db="EMBL/GenBank/DDBJ databases">
        <title>Plant Genome Project.</title>
        <authorList>
            <person name="Zhang R.-G."/>
        </authorList>
    </citation>
    <scope>NUCLEOTIDE SEQUENCE [LARGE SCALE GENOMIC DNA]</scope>
    <source>
        <tissue evidence="1">Rhizome</tissue>
    </source>
</reference>
<name>A0A8J5F4G7_ZINOF</name>
<protein>
    <submittedName>
        <fullName evidence="1">Uncharacterized protein</fullName>
    </submittedName>
</protein>
<dbReference type="EMBL" id="JACMSC010000016">
    <property type="protein sequence ID" value="KAG6482457.1"/>
    <property type="molecule type" value="Genomic_DNA"/>
</dbReference>
<proteinExistence type="predicted"/>
<dbReference type="Proteomes" id="UP000734854">
    <property type="component" value="Unassembled WGS sequence"/>
</dbReference>
<keyword evidence="2" id="KW-1185">Reference proteome</keyword>